<dbReference type="HOGENOM" id="CLU_1235788_0_0_1"/>
<gene>
    <name evidence="3" type="ORF">MYCTH_2131264</name>
</gene>
<keyword evidence="4" id="KW-1185">Reference proteome</keyword>
<dbReference type="RefSeq" id="XP_003667323.1">
    <property type="nucleotide sequence ID" value="XM_003667275.1"/>
</dbReference>
<protein>
    <recommendedName>
        <fullName evidence="5">Heterokaryon incompatibility domain-containing protein</fullName>
    </recommendedName>
</protein>
<proteinExistence type="predicted"/>
<dbReference type="STRING" id="573729.G2QNK5"/>
<evidence type="ECO:0008006" key="5">
    <source>
        <dbReference type="Google" id="ProtNLM"/>
    </source>
</evidence>
<feature type="compositionally biased region" description="Polar residues" evidence="1">
    <location>
        <begin position="1"/>
        <end position="12"/>
    </location>
</feature>
<dbReference type="PANTHER" id="PTHR36978:SF8">
    <property type="entry name" value="NAD DEPENDENT EPIMERASE_DEHYDRATASE"/>
    <property type="match status" value="1"/>
</dbReference>
<dbReference type="InParanoid" id="G2QNK5"/>
<feature type="transmembrane region" description="Helical" evidence="2">
    <location>
        <begin position="201"/>
        <end position="223"/>
    </location>
</feature>
<keyword evidence="2" id="KW-0812">Transmembrane</keyword>
<dbReference type="Pfam" id="PF17784">
    <property type="entry name" value="Sulfotransfer_4"/>
    <property type="match status" value="1"/>
</dbReference>
<dbReference type="AlphaFoldDB" id="G2QNK5"/>
<evidence type="ECO:0000313" key="3">
    <source>
        <dbReference type="EMBL" id="AEO62078.1"/>
    </source>
</evidence>
<dbReference type="GeneID" id="11509952"/>
<dbReference type="VEuPathDB" id="FungiDB:MYCTH_2131264"/>
<keyword evidence="2" id="KW-1133">Transmembrane helix</keyword>
<evidence type="ECO:0000256" key="2">
    <source>
        <dbReference type="SAM" id="Phobius"/>
    </source>
</evidence>
<dbReference type="EMBL" id="CP003008">
    <property type="protein sequence ID" value="AEO62078.1"/>
    <property type="molecule type" value="Genomic_DNA"/>
</dbReference>
<dbReference type="InterPro" id="IPR040632">
    <property type="entry name" value="Sulfotransfer_4"/>
</dbReference>
<keyword evidence="2" id="KW-0472">Membrane</keyword>
<dbReference type="OrthoDB" id="408152at2759"/>
<sequence length="224" mass="25181">MGSIASNASITTDPRRRRGPVGIPVGALGGRGVHQPGRRAREKTAQVRLIREIYSRPVRMLVWLGEDGGGRPRCCLRRMSFVIQEVALADDGVPRLAICGDIEFAWEDLARVAYRLGVSSGNIPAGKWDNILDLRRPWLNMIRGLVPKERLLEWYIEDGWELLCKFLGKPVPDVPFPHANAVNGGWKAREEQANKRWIERAFLNLILLGIGLVIAILLARLYLF</sequence>
<dbReference type="PANTHER" id="PTHR36978">
    <property type="entry name" value="P-LOOP CONTAINING NUCLEOTIDE TRIPHOSPHATE HYDROLASE"/>
    <property type="match status" value="1"/>
</dbReference>
<name>G2QNK5_THET4</name>
<evidence type="ECO:0000313" key="4">
    <source>
        <dbReference type="Proteomes" id="UP000007322"/>
    </source>
</evidence>
<reference evidence="3 4" key="1">
    <citation type="journal article" date="2011" name="Nat. Biotechnol.">
        <title>Comparative genomic analysis of the thermophilic biomass-degrading fungi Myceliophthora thermophila and Thielavia terrestris.</title>
        <authorList>
            <person name="Berka R.M."/>
            <person name="Grigoriev I.V."/>
            <person name="Otillar R."/>
            <person name="Salamov A."/>
            <person name="Grimwood J."/>
            <person name="Reid I."/>
            <person name="Ishmael N."/>
            <person name="John T."/>
            <person name="Darmond C."/>
            <person name="Moisan M.-C."/>
            <person name="Henrissat B."/>
            <person name="Coutinho P.M."/>
            <person name="Lombard V."/>
            <person name="Natvig D.O."/>
            <person name="Lindquist E."/>
            <person name="Schmutz J."/>
            <person name="Lucas S."/>
            <person name="Harris P."/>
            <person name="Powlowski J."/>
            <person name="Bellemare A."/>
            <person name="Taylor D."/>
            <person name="Butler G."/>
            <person name="de Vries R.P."/>
            <person name="Allijn I.E."/>
            <person name="van den Brink J."/>
            <person name="Ushinsky S."/>
            <person name="Storms R."/>
            <person name="Powell A.J."/>
            <person name="Paulsen I.T."/>
            <person name="Elbourne L.D.H."/>
            <person name="Baker S.E."/>
            <person name="Magnuson J."/>
            <person name="LaBoissiere S."/>
            <person name="Clutterbuck A.J."/>
            <person name="Martinez D."/>
            <person name="Wogulis M."/>
            <person name="de Leon A.L."/>
            <person name="Rey M.W."/>
            <person name="Tsang A."/>
        </authorList>
    </citation>
    <scope>NUCLEOTIDE SEQUENCE [LARGE SCALE GENOMIC DNA]</scope>
    <source>
        <strain evidence="4">ATCC 42464 / BCRC 31852 / DSM 1799</strain>
    </source>
</reference>
<dbReference type="InterPro" id="IPR027417">
    <property type="entry name" value="P-loop_NTPase"/>
</dbReference>
<dbReference type="KEGG" id="mtm:MYCTH_2131264"/>
<organism evidence="3 4">
    <name type="scientific">Thermothelomyces thermophilus (strain ATCC 42464 / BCRC 31852 / DSM 1799)</name>
    <name type="common">Sporotrichum thermophile</name>
    <dbReference type="NCBI Taxonomy" id="573729"/>
    <lineage>
        <taxon>Eukaryota</taxon>
        <taxon>Fungi</taxon>
        <taxon>Dikarya</taxon>
        <taxon>Ascomycota</taxon>
        <taxon>Pezizomycotina</taxon>
        <taxon>Sordariomycetes</taxon>
        <taxon>Sordariomycetidae</taxon>
        <taxon>Sordariales</taxon>
        <taxon>Chaetomiaceae</taxon>
        <taxon>Thermothelomyces</taxon>
    </lineage>
</organism>
<dbReference type="Gene3D" id="3.40.50.300">
    <property type="entry name" value="P-loop containing nucleotide triphosphate hydrolases"/>
    <property type="match status" value="1"/>
</dbReference>
<dbReference type="eggNOG" id="ENOG502RY50">
    <property type="taxonomic scope" value="Eukaryota"/>
</dbReference>
<accession>G2QNK5</accession>
<dbReference type="Proteomes" id="UP000007322">
    <property type="component" value="Chromosome 7"/>
</dbReference>
<evidence type="ECO:0000256" key="1">
    <source>
        <dbReference type="SAM" id="MobiDB-lite"/>
    </source>
</evidence>
<feature type="region of interest" description="Disordered" evidence="1">
    <location>
        <begin position="1"/>
        <end position="42"/>
    </location>
</feature>